<dbReference type="Gene3D" id="1.10.1660.10">
    <property type="match status" value="1"/>
</dbReference>
<dbReference type="Pfam" id="PF13411">
    <property type="entry name" value="MerR_1"/>
    <property type="match status" value="1"/>
</dbReference>
<feature type="domain" description="HTH merR-type" evidence="1">
    <location>
        <begin position="5"/>
        <end position="50"/>
    </location>
</feature>
<dbReference type="InterPro" id="IPR000551">
    <property type="entry name" value="MerR-type_HTH_dom"/>
</dbReference>
<gene>
    <name evidence="2" type="ORF">DPQ25_05640</name>
</gene>
<evidence type="ECO:0000313" key="3">
    <source>
        <dbReference type="Proteomes" id="UP000249377"/>
    </source>
</evidence>
<protein>
    <recommendedName>
        <fullName evidence="1">HTH merR-type domain-containing protein</fullName>
    </recommendedName>
</protein>
<dbReference type="Proteomes" id="UP000249377">
    <property type="component" value="Unassembled WGS sequence"/>
</dbReference>
<dbReference type="AlphaFoldDB" id="A0A328UE38"/>
<proteinExistence type="predicted"/>
<name>A0A328UE38_9FIRM</name>
<dbReference type="GO" id="GO:0006355">
    <property type="term" value="P:regulation of DNA-templated transcription"/>
    <property type="evidence" value="ECO:0007669"/>
    <property type="project" value="InterPro"/>
</dbReference>
<dbReference type="GO" id="GO:0003677">
    <property type="term" value="F:DNA binding"/>
    <property type="evidence" value="ECO:0007669"/>
    <property type="project" value="InterPro"/>
</dbReference>
<dbReference type="InterPro" id="IPR009061">
    <property type="entry name" value="DNA-bd_dom_put_sf"/>
</dbReference>
<evidence type="ECO:0000313" key="2">
    <source>
        <dbReference type="EMBL" id="RAQ29778.1"/>
    </source>
</evidence>
<accession>A0A328UE38</accession>
<sequence length="159" mass="18041">MKEFYTLEELAAMSMLTTRTLRNYLRLGLLSGTKTDGVWQFTAEDFENFLQQKSVRQSIAAKRNSVIYDFLLDDRKLVDASCQIYDFAARDAASAQRLNQAFTEQINHSGFIGLQYAYQYDGKNKRVRVILRGEAQDLLTLVTHALEAAEEPAHAGPEP</sequence>
<keyword evidence="3" id="KW-1185">Reference proteome</keyword>
<reference evidence="2 3" key="1">
    <citation type="submission" date="2018-06" db="EMBL/GenBank/DDBJ databases">
        <title>Noncontiguous genome sequence of Ruminococcaceae bacterium ASD2818.</title>
        <authorList>
            <person name="Chaplin A.V."/>
            <person name="Sokolova S.R."/>
            <person name="Kochetkova T.O."/>
            <person name="Goltsov A.Y."/>
            <person name="Trofimov D.Y."/>
            <person name="Efimov B.A."/>
        </authorList>
    </citation>
    <scope>NUCLEOTIDE SEQUENCE [LARGE SCALE GENOMIC DNA]</scope>
    <source>
        <strain evidence="2 3">ASD2818</strain>
    </source>
</reference>
<dbReference type="RefSeq" id="WP_112332207.1">
    <property type="nucleotide sequence ID" value="NZ_JBKYJQ010000007.1"/>
</dbReference>
<comment type="caution">
    <text evidence="2">The sequence shown here is derived from an EMBL/GenBank/DDBJ whole genome shotgun (WGS) entry which is preliminary data.</text>
</comment>
<dbReference type="EMBL" id="QLYR01000002">
    <property type="protein sequence ID" value="RAQ29778.1"/>
    <property type="molecule type" value="Genomic_DNA"/>
</dbReference>
<evidence type="ECO:0000259" key="1">
    <source>
        <dbReference type="Pfam" id="PF13411"/>
    </source>
</evidence>
<dbReference type="SUPFAM" id="SSF46955">
    <property type="entry name" value="Putative DNA-binding domain"/>
    <property type="match status" value="1"/>
</dbReference>
<organism evidence="2 3">
    <name type="scientific">Hydrogeniiclostridium mannosilyticum</name>
    <dbReference type="NCBI Taxonomy" id="2764322"/>
    <lineage>
        <taxon>Bacteria</taxon>
        <taxon>Bacillati</taxon>
        <taxon>Bacillota</taxon>
        <taxon>Clostridia</taxon>
        <taxon>Eubacteriales</taxon>
        <taxon>Acutalibacteraceae</taxon>
        <taxon>Hydrogeniiclostridium</taxon>
    </lineage>
</organism>